<dbReference type="SUPFAM" id="SSF55920">
    <property type="entry name" value="Creatinase/aminopeptidase"/>
    <property type="match status" value="1"/>
</dbReference>
<keyword evidence="6" id="KW-0645">Protease</keyword>
<keyword evidence="6" id="KW-0031">Aminopeptidase</keyword>
<name>A0A4U9IKZ9_9ENTR</name>
<dbReference type="EC" id="3.4.11.9" evidence="3"/>
<evidence type="ECO:0000256" key="5">
    <source>
        <dbReference type="ARBA" id="ARBA00022801"/>
    </source>
</evidence>
<dbReference type="GO" id="GO:0046872">
    <property type="term" value="F:metal ion binding"/>
    <property type="evidence" value="ECO:0007669"/>
    <property type="project" value="UniProtKB-KW"/>
</dbReference>
<dbReference type="EMBL" id="LR590464">
    <property type="protein sequence ID" value="VTP77760.1"/>
    <property type="molecule type" value="Genomic_DNA"/>
</dbReference>
<dbReference type="PANTHER" id="PTHR43226">
    <property type="entry name" value="XAA-PRO AMINOPEPTIDASE 3"/>
    <property type="match status" value="1"/>
</dbReference>
<evidence type="ECO:0000313" key="6">
    <source>
        <dbReference type="EMBL" id="VTP77760.1"/>
    </source>
</evidence>
<dbReference type="Gene3D" id="3.90.230.10">
    <property type="entry name" value="Creatinase/methionine aminopeptidase superfamily"/>
    <property type="match status" value="1"/>
</dbReference>
<dbReference type="PANTHER" id="PTHR43226:SF4">
    <property type="entry name" value="XAA-PRO AMINOPEPTIDASE 3"/>
    <property type="match status" value="1"/>
</dbReference>
<dbReference type="GO" id="GO:0004177">
    <property type="term" value="F:aminopeptidase activity"/>
    <property type="evidence" value="ECO:0007669"/>
    <property type="project" value="UniProtKB-KW"/>
</dbReference>
<proteinExistence type="inferred from homology"/>
<evidence type="ECO:0000313" key="7">
    <source>
        <dbReference type="Proteomes" id="UP000310719"/>
    </source>
</evidence>
<evidence type="ECO:0000256" key="1">
    <source>
        <dbReference type="ARBA" id="ARBA00001424"/>
    </source>
</evidence>
<dbReference type="GO" id="GO:0006508">
    <property type="term" value="P:proteolysis"/>
    <property type="evidence" value="ECO:0007669"/>
    <property type="project" value="TreeGrafter"/>
</dbReference>
<evidence type="ECO:0000256" key="3">
    <source>
        <dbReference type="ARBA" id="ARBA00012574"/>
    </source>
</evidence>
<dbReference type="InterPro" id="IPR052433">
    <property type="entry name" value="X-Pro_dipept-like"/>
</dbReference>
<evidence type="ECO:0000256" key="4">
    <source>
        <dbReference type="ARBA" id="ARBA00022723"/>
    </source>
</evidence>
<dbReference type="Proteomes" id="UP000310719">
    <property type="component" value="Chromosome"/>
</dbReference>
<dbReference type="GO" id="GO:0005829">
    <property type="term" value="C:cytosol"/>
    <property type="evidence" value="ECO:0007669"/>
    <property type="project" value="TreeGrafter"/>
</dbReference>
<keyword evidence="5 6" id="KW-0378">Hydrolase</keyword>
<comment type="catalytic activity">
    <reaction evidence="1">
        <text>Release of any N-terminal amino acid, including proline, that is linked to proline, even from a dipeptide or tripeptide.</text>
        <dbReference type="EC" id="3.4.11.9"/>
    </reaction>
</comment>
<protein>
    <recommendedName>
        <fullName evidence="3">Xaa-Pro aminopeptidase</fullName>
        <ecNumber evidence="3">3.4.11.9</ecNumber>
    </recommendedName>
</protein>
<sequence>MPDVPAQYRGIGIRIEDDIVITETGNENLTASVVKNADEIEALMAAARS</sequence>
<organism evidence="6 7">
    <name type="scientific">Leclercia adecarboxylata</name>
    <dbReference type="NCBI Taxonomy" id="83655"/>
    <lineage>
        <taxon>Bacteria</taxon>
        <taxon>Pseudomonadati</taxon>
        <taxon>Pseudomonadota</taxon>
        <taxon>Gammaproteobacteria</taxon>
        <taxon>Enterobacterales</taxon>
        <taxon>Enterobacteriaceae</taxon>
        <taxon>Leclercia</taxon>
    </lineage>
</organism>
<comment type="similarity">
    <text evidence="2">Belongs to the peptidase M24B family.</text>
</comment>
<dbReference type="InterPro" id="IPR036005">
    <property type="entry name" value="Creatinase/aminopeptidase-like"/>
</dbReference>
<dbReference type="AlphaFoldDB" id="A0A4U9IKZ9"/>
<accession>A0A4U9IKZ9</accession>
<keyword evidence="4" id="KW-0479">Metal-binding</keyword>
<gene>
    <name evidence="6" type="primary">pepP_1</name>
    <name evidence="6" type="ORF">NCTC13032_06037</name>
</gene>
<reference evidence="6 7" key="1">
    <citation type="submission" date="2019-05" db="EMBL/GenBank/DDBJ databases">
        <authorList>
            <consortium name="Pathogen Informatics"/>
        </authorList>
    </citation>
    <scope>NUCLEOTIDE SEQUENCE [LARGE SCALE GENOMIC DNA]</scope>
    <source>
        <strain evidence="6 7">NCTC13032</strain>
    </source>
</reference>
<evidence type="ECO:0000256" key="2">
    <source>
        <dbReference type="ARBA" id="ARBA00008766"/>
    </source>
</evidence>